<evidence type="ECO:0000256" key="2">
    <source>
        <dbReference type="ARBA" id="ARBA00022746"/>
    </source>
</evidence>
<proteinExistence type="inferred from homology"/>
<dbReference type="Proteomes" id="UP000824151">
    <property type="component" value="Unassembled WGS sequence"/>
</dbReference>
<dbReference type="Pfam" id="PF01593">
    <property type="entry name" value="Amino_oxidase"/>
    <property type="match status" value="1"/>
</dbReference>
<reference evidence="7" key="2">
    <citation type="submission" date="2021-04" db="EMBL/GenBank/DDBJ databases">
        <authorList>
            <person name="Gilroy R."/>
        </authorList>
    </citation>
    <scope>NUCLEOTIDE SEQUENCE</scope>
    <source>
        <strain evidence="7">ChiHejej3B27-3195</strain>
    </source>
</reference>
<dbReference type="AlphaFoldDB" id="A0A9D1UVE7"/>
<dbReference type="InterPro" id="IPR036188">
    <property type="entry name" value="FAD/NAD-bd_sf"/>
</dbReference>
<feature type="region of interest" description="Disordered" evidence="5">
    <location>
        <begin position="554"/>
        <end position="591"/>
    </location>
</feature>
<sequence length="591" mass="63496">MTTTVVIGGGIAGLATAALLAREGHEVHLLEQRSELGGRAGTLTDQGFTFDTGPSWYLMPRVFDHFFEMMGTSTQEQLDLVDLDPGYRVYSEGSPQAGCTDIPFGLENVVETFESLEPGSGEALLDYIDSARTTSEQAERHFLYNPFTSPRGLLTAEVLRGLPRLGQLLLTPLRRFIAARFSHPVLRQILGYPAVFLGTRPEDAPAMYHLMSALDLEVGVQYPQGGFSAVVDSIERLAREAGVQITTEAEVTRILTQDRSRTDGVGGRLRGMRASAGRLLRRYVPAAQSADRDAEGRGTLRRGGEVTGVRYRDADGAEHYCPADIVVSGSDLHHTETALLAEADRSYPESWWSRRISGPGAVLVMLGVRGELPQLKHHTLFFTADWEANFEAIFGDDPTVPTPASAYVCKPSATDDDVAPAGHENLFILIPVPADPGIGGGGVAGAGDAQIEATADAAIDQISRWADIPDLHERIVVRHTMGPGDFQREYHSWRGGMLGPAHTLRQSAMFRAQNASPAVNGLYYSGASVAPGVGVPMCLISAELVLKRIRGDHSSGPLPTAGPLTTKPLTNEPLTAQASPSASEAREGPAR</sequence>
<dbReference type="GO" id="GO:0016117">
    <property type="term" value="P:carotenoid biosynthetic process"/>
    <property type="evidence" value="ECO:0007669"/>
    <property type="project" value="UniProtKB-KW"/>
</dbReference>
<dbReference type="SUPFAM" id="SSF51905">
    <property type="entry name" value="FAD/NAD(P)-binding domain"/>
    <property type="match status" value="1"/>
</dbReference>
<keyword evidence="3 4" id="KW-0560">Oxidoreductase</keyword>
<dbReference type="InterPro" id="IPR002937">
    <property type="entry name" value="Amino_oxidase"/>
</dbReference>
<reference evidence="7" key="1">
    <citation type="journal article" date="2021" name="PeerJ">
        <title>Extensive microbial diversity within the chicken gut microbiome revealed by metagenomics and culture.</title>
        <authorList>
            <person name="Gilroy R."/>
            <person name="Ravi A."/>
            <person name="Getino M."/>
            <person name="Pursley I."/>
            <person name="Horton D.L."/>
            <person name="Alikhan N.F."/>
            <person name="Baker D."/>
            <person name="Gharbi K."/>
            <person name="Hall N."/>
            <person name="Watson M."/>
            <person name="Adriaenssens E.M."/>
            <person name="Foster-Nyarko E."/>
            <person name="Jarju S."/>
            <person name="Secka A."/>
            <person name="Antonio M."/>
            <person name="Oren A."/>
            <person name="Chaudhuri R.R."/>
            <person name="La Ragione R."/>
            <person name="Hildebrand F."/>
            <person name="Pallen M.J."/>
        </authorList>
    </citation>
    <scope>NUCLEOTIDE SEQUENCE</scope>
    <source>
        <strain evidence="7">ChiHejej3B27-3195</strain>
    </source>
</reference>
<dbReference type="PANTHER" id="PTHR43734">
    <property type="entry name" value="PHYTOENE DESATURASE"/>
    <property type="match status" value="1"/>
</dbReference>
<protein>
    <submittedName>
        <fullName evidence="7">Phytoene desaturase</fullName>
    </submittedName>
</protein>
<dbReference type="PANTHER" id="PTHR43734:SF1">
    <property type="entry name" value="PHYTOENE DESATURASE"/>
    <property type="match status" value="1"/>
</dbReference>
<evidence type="ECO:0000259" key="6">
    <source>
        <dbReference type="Pfam" id="PF01593"/>
    </source>
</evidence>
<comment type="caution">
    <text evidence="7">The sequence shown here is derived from an EMBL/GenBank/DDBJ whole genome shotgun (WGS) entry which is preliminary data.</text>
</comment>
<evidence type="ECO:0000256" key="3">
    <source>
        <dbReference type="ARBA" id="ARBA00023002"/>
    </source>
</evidence>
<gene>
    <name evidence="7" type="primary">crtI</name>
    <name evidence="7" type="ORF">H9871_13280</name>
</gene>
<dbReference type="InterPro" id="IPR014105">
    <property type="entry name" value="Carotenoid/retinoid_OxRdtase"/>
</dbReference>
<evidence type="ECO:0000256" key="5">
    <source>
        <dbReference type="SAM" id="MobiDB-lite"/>
    </source>
</evidence>
<keyword evidence="2 4" id="KW-0125">Carotenoid biosynthesis</keyword>
<dbReference type="EMBL" id="DXGD01000495">
    <property type="protein sequence ID" value="HIX01099.1"/>
    <property type="molecule type" value="Genomic_DNA"/>
</dbReference>
<feature type="domain" description="Amine oxidase" evidence="6">
    <location>
        <begin position="11"/>
        <end position="261"/>
    </location>
</feature>
<dbReference type="GO" id="GO:0016491">
    <property type="term" value="F:oxidoreductase activity"/>
    <property type="evidence" value="ECO:0007669"/>
    <property type="project" value="UniProtKB-KW"/>
</dbReference>
<accession>A0A9D1UVE7</accession>
<feature type="compositionally biased region" description="Polar residues" evidence="5">
    <location>
        <begin position="567"/>
        <end position="582"/>
    </location>
</feature>
<evidence type="ECO:0000256" key="4">
    <source>
        <dbReference type="RuleBase" id="RU362075"/>
    </source>
</evidence>
<dbReference type="NCBIfam" id="TIGR02734">
    <property type="entry name" value="crtI_fam"/>
    <property type="match status" value="1"/>
</dbReference>
<comment type="similarity">
    <text evidence="4">Belongs to the carotenoid/retinoid oxidoreductase family.</text>
</comment>
<comment type="pathway">
    <text evidence="1 4">Carotenoid biosynthesis.</text>
</comment>
<name>A0A9D1UVE7_9MICC</name>
<organism evidence="7 8">
    <name type="scientific">Candidatus Nesterenkonia stercoripullorum</name>
    <dbReference type="NCBI Taxonomy" id="2838701"/>
    <lineage>
        <taxon>Bacteria</taxon>
        <taxon>Bacillati</taxon>
        <taxon>Actinomycetota</taxon>
        <taxon>Actinomycetes</taxon>
        <taxon>Micrococcales</taxon>
        <taxon>Micrococcaceae</taxon>
        <taxon>Nesterenkonia</taxon>
    </lineage>
</organism>
<evidence type="ECO:0000313" key="8">
    <source>
        <dbReference type="Proteomes" id="UP000824151"/>
    </source>
</evidence>
<evidence type="ECO:0000313" key="7">
    <source>
        <dbReference type="EMBL" id="HIX01099.1"/>
    </source>
</evidence>
<dbReference type="Gene3D" id="3.50.50.60">
    <property type="entry name" value="FAD/NAD(P)-binding domain"/>
    <property type="match status" value="2"/>
</dbReference>
<evidence type="ECO:0000256" key="1">
    <source>
        <dbReference type="ARBA" id="ARBA00004829"/>
    </source>
</evidence>